<dbReference type="OrthoDB" id="9801102at2"/>
<dbReference type="PANTHER" id="PTHR38039">
    <property type="entry name" value="TOXIN YOEB"/>
    <property type="match status" value="1"/>
</dbReference>
<keyword evidence="5" id="KW-0378">Hydrolase</keyword>
<dbReference type="EMBL" id="RCZH01000012">
    <property type="protein sequence ID" value="TPG37779.1"/>
    <property type="molecule type" value="Genomic_DNA"/>
</dbReference>
<evidence type="ECO:0000256" key="1">
    <source>
        <dbReference type="ARBA" id="ARBA00008172"/>
    </source>
</evidence>
<proteinExistence type="inferred from homology"/>
<keyword evidence="3" id="KW-0540">Nuclease</keyword>
<protein>
    <recommendedName>
        <fullName evidence="6">Putative mRNA interferase YoeB</fullName>
    </recommendedName>
</protein>
<dbReference type="SUPFAM" id="SSF143011">
    <property type="entry name" value="RelE-like"/>
    <property type="match status" value="1"/>
</dbReference>
<keyword evidence="8" id="KW-1185">Reference proteome</keyword>
<evidence type="ECO:0000256" key="2">
    <source>
        <dbReference type="ARBA" id="ARBA00022649"/>
    </source>
</evidence>
<evidence type="ECO:0000256" key="6">
    <source>
        <dbReference type="ARBA" id="ARBA00030388"/>
    </source>
</evidence>
<evidence type="ECO:0000256" key="5">
    <source>
        <dbReference type="ARBA" id="ARBA00022801"/>
    </source>
</evidence>
<organism evidence="7 8">
    <name type="scientific">Flavobacterium pectinovorum</name>
    <dbReference type="NCBI Taxonomy" id="29533"/>
    <lineage>
        <taxon>Bacteria</taxon>
        <taxon>Pseudomonadati</taxon>
        <taxon>Bacteroidota</taxon>
        <taxon>Flavobacteriia</taxon>
        <taxon>Flavobacteriales</taxon>
        <taxon>Flavobacteriaceae</taxon>
        <taxon>Flavobacterium</taxon>
    </lineage>
</organism>
<evidence type="ECO:0000256" key="3">
    <source>
        <dbReference type="ARBA" id="ARBA00022722"/>
    </source>
</evidence>
<evidence type="ECO:0000256" key="4">
    <source>
        <dbReference type="ARBA" id="ARBA00022759"/>
    </source>
</evidence>
<keyword evidence="2" id="KW-1277">Toxin-antitoxin system</keyword>
<name>A0A502EL27_9FLAO</name>
<dbReference type="NCBIfam" id="TIGR02116">
    <property type="entry name" value="toxin_Txe_YoeB"/>
    <property type="match status" value="1"/>
</dbReference>
<dbReference type="AlphaFoldDB" id="A0A502EL27"/>
<accession>A0A502EL27</accession>
<dbReference type="GO" id="GO:0016787">
    <property type="term" value="F:hydrolase activity"/>
    <property type="evidence" value="ECO:0007669"/>
    <property type="project" value="UniProtKB-KW"/>
</dbReference>
<dbReference type="Proteomes" id="UP000319700">
    <property type="component" value="Unassembled WGS sequence"/>
</dbReference>
<dbReference type="PANTHER" id="PTHR38039:SF1">
    <property type="entry name" value="TOXIN YOEB"/>
    <property type="match status" value="1"/>
</dbReference>
<keyword evidence="4" id="KW-0255">Endonuclease</keyword>
<dbReference type="Gene3D" id="3.30.2310.20">
    <property type="entry name" value="RelE-like"/>
    <property type="match status" value="1"/>
</dbReference>
<evidence type="ECO:0000313" key="7">
    <source>
        <dbReference type="EMBL" id="TPG37779.1"/>
    </source>
</evidence>
<sequence>MGKFRIEVTAEAQIHISKHLKSGNQSSIKKIAKILEELAENPFEGVGKPEALKHDLLGLWSREINKKDRLLYRVKEEIVTVVVISAMGHYSDK</sequence>
<reference evidence="7 8" key="1">
    <citation type="journal article" date="2019" name="Environ. Microbiol.">
        <title>Species interactions and distinct microbial communities in high Arctic permafrost affected cryosols are associated with the CH4 and CO2 gas fluxes.</title>
        <authorList>
            <person name="Altshuler I."/>
            <person name="Hamel J."/>
            <person name="Turney S."/>
            <person name="Magnuson E."/>
            <person name="Levesque R."/>
            <person name="Greer C."/>
            <person name="Whyte L.G."/>
        </authorList>
    </citation>
    <scope>NUCLEOTIDE SEQUENCE [LARGE SCALE GENOMIC DNA]</scope>
    <source>
        <strain evidence="7 8">42</strain>
    </source>
</reference>
<dbReference type="GO" id="GO:0006401">
    <property type="term" value="P:RNA catabolic process"/>
    <property type="evidence" value="ECO:0007669"/>
    <property type="project" value="InterPro"/>
</dbReference>
<dbReference type="RefSeq" id="WP_140509482.1">
    <property type="nucleotide sequence ID" value="NZ_RCZH01000012.1"/>
</dbReference>
<gene>
    <name evidence="7" type="ORF">EAH81_17765</name>
</gene>
<dbReference type="Pfam" id="PF06769">
    <property type="entry name" value="YoeB_toxin"/>
    <property type="match status" value="1"/>
</dbReference>
<dbReference type="InterPro" id="IPR035093">
    <property type="entry name" value="RelE/ParE_toxin_dom_sf"/>
</dbReference>
<comment type="similarity">
    <text evidence="1">Belongs to the YoeB family.</text>
</comment>
<evidence type="ECO:0000313" key="8">
    <source>
        <dbReference type="Proteomes" id="UP000319700"/>
    </source>
</evidence>
<dbReference type="InterPro" id="IPR009614">
    <property type="entry name" value="YoeB_toxin"/>
</dbReference>
<comment type="caution">
    <text evidence="7">The sequence shown here is derived from an EMBL/GenBank/DDBJ whole genome shotgun (WGS) entry which is preliminary data.</text>
</comment>
<dbReference type="GO" id="GO:0004519">
    <property type="term" value="F:endonuclease activity"/>
    <property type="evidence" value="ECO:0007669"/>
    <property type="project" value="UniProtKB-KW"/>
</dbReference>